<reference evidence="2" key="1">
    <citation type="journal article" date="2022" name="bioRxiv">
        <title>Sequencing and chromosome-scale assembly of the giantPleurodeles waltlgenome.</title>
        <authorList>
            <person name="Brown T."/>
            <person name="Elewa A."/>
            <person name="Iarovenko S."/>
            <person name="Subramanian E."/>
            <person name="Araus A.J."/>
            <person name="Petzold A."/>
            <person name="Susuki M."/>
            <person name="Suzuki K.-i.T."/>
            <person name="Hayashi T."/>
            <person name="Toyoda A."/>
            <person name="Oliveira C."/>
            <person name="Osipova E."/>
            <person name="Leigh N.D."/>
            <person name="Simon A."/>
            <person name="Yun M.H."/>
        </authorList>
    </citation>
    <scope>NUCLEOTIDE SEQUENCE</scope>
    <source>
        <strain evidence="2">20211129_DDA</strain>
        <tissue evidence="2">Liver</tissue>
    </source>
</reference>
<evidence type="ECO:0000313" key="2">
    <source>
        <dbReference type="EMBL" id="KAJ1128504.1"/>
    </source>
</evidence>
<gene>
    <name evidence="2" type="ORF">NDU88_006882</name>
</gene>
<protein>
    <submittedName>
        <fullName evidence="2">Uncharacterized protein</fullName>
    </submittedName>
</protein>
<proteinExistence type="predicted"/>
<dbReference type="EMBL" id="JANPWB010000011">
    <property type="protein sequence ID" value="KAJ1128504.1"/>
    <property type="molecule type" value="Genomic_DNA"/>
</dbReference>
<sequence>MVNAQTMLTTERTGQAVTEDNGTEGQILVTQEPMQPVWVTSASTVPYVHVRARIISALCAKQEAFELPGSRPKYFIVVMQRTALGFMPLQRPHFYAAAAHLCRLCAATTRPQQLSAIAAQAQFSPPQHISSSSTTAAHLRRSAAHSDQ</sequence>
<feature type="compositionally biased region" description="Basic residues" evidence="1">
    <location>
        <begin position="138"/>
        <end position="148"/>
    </location>
</feature>
<evidence type="ECO:0000313" key="3">
    <source>
        <dbReference type="Proteomes" id="UP001066276"/>
    </source>
</evidence>
<name>A0AAV7PKX7_PLEWA</name>
<feature type="compositionally biased region" description="Polar residues" evidence="1">
    <location>
        <begin position="126"/>
        <end position="136"/>
    </location>
</feature>
<evidence type="ECO:0000256" key="1">
    <source>
        <dbReference type="SAM" id="MobiDB-lite"/>
    </source>
</evidence>
<keyword evidence="3" id="KW-1185">Reference proteome</keyword>
<comment type="caution">
    <text evidence="2">The sequence shown here is derived from an EMBL/GenBank/DDBJ whole genome shotgun (WGS) entry which is preliminary data.</text>
</comment>
<feature type="region of interest" description="Disordered" evidence="1">
    <location>
        <begin position="126"/>
        <end position="148"/>
    </location>
</feature>
<organism evidence="2 3">
    <name type="scientific">Pleurodeles waltl</name>
    <name type="common">Iberian ribbed newt</name>
    <dbReference type="NCBI Taxonomy" id="8319"/>
    <lineage>
        <taxon>Eukaryota</taxon>
        <taxon>Metazoa</taxon>
        <taxon>Chordata</taxon>
        <taxon>Craniata</taxon>
        <taxon>Vertebrata</taxon>
        <taxon>Euteleostomi</taxon>
        <taxon>Amphibia</taxon>
        <taxon>Batrachia</taxon>
        <taxon>Caudata</taxon>
        <taxon>Salamandroidea</taxon>
        <taxon>Salamandridae</taxon>
        <taxon>Pleurodelinae</taxon>
        <taxon>Pleurodeles</taxon>
    </lineage>
</organism>
<dbReference type="Proteomes" id="UP001066276">
    <property type="component" value="Chromosome 7"/>
</dbReference>
<dbReference type="AlphaFoldDB" id="A0AAV7PKX7"/>
<accession>A0AAV7PKX7</accession>